<evidence type="ECO:0000313" key="3">
    <source>
        <dbReference type="Proteomes" id="UP000030671"/>
    </source>
</evidence>
<reference evidence="2 3" key="1">
    <citation type="journal article" date="2012" name="New Phytol.">
        <title>Insight into trade-off between wood decay and parasitism from the genome of a fungal forest pathogen.</title>
        <authorList>
            <person name="Olson A."/>
            <person name="Aerts A."/>
            <person name="Asiegbu F."/>
            <person name="Belbahri L."/>
            <person name="Bouzid O."/>
            <person name="Broberg A."/>
            <person name="Canback B."/>
            <person name="Coutinho P.M."/>
            <person name="Cullen D."/>
            <person name="Dalman K."/>
            <person name="Deflorio G."/>
            <person name="van Diepen L.T."/>
            <person name="Dunand C."/>
            <person name="Duplessis S."/>
            <person name="Durling M."/>
            <person name="Gonthier P."/>
            <person name="Grimwood J."/>
            <person name="Fossdal C.G."/>
            <person name="Hansson D."/>
            <person name="Henrissat B."/>
            <person name="Hietala A."/>
            <person name="Himmelstrand K."/>
            <person name="Hoffmeister D."/>
            <person name="Hogberg N."/>
            <person name="James T.Y."/>
            <person name="Karlsson M."/>
            <person name="Kohler A."/>
            <person name="Kues U."/>
            <person name="Lee Y.H."/>
            <person name="Lin Y.C."/>
            <person name="Lind M."/>
            <person name="Lindquist E."/>
            <person name="Lombard V."/>
            <person name="Lucas S."/>
            <person name="Lunden K."/>
            <person name="Morin E."/>
            <person name="Murat C."/>
            <person name="Park J."/>
            <person name="Raffaello T."/>
            <person name="Rouze P."/>
            <person name="Salamov A."/>
            <person name="Schmutz J."/>
            <person name="Solheim H."/>
            <person name="Stahlberg J."/>
            <person name="Velez H."/>
            <person name="de Vries R.P."/>
            <person name="Wiebenga A."/>
            <person name="Woodward S."/>
            <person name="Yakovlev I."/>
            <person name="Garbelotto M."/>
            <person name="Martin F."/>
            <person name="Grigoriev I.V."/>
            <person name="Stenlid J."/>
        </authorList>
    </citation>
    <scope>NUCLEOTIDE SEQUENCE [LARGE SCALE GENOMIC DNA]</scope>
    <source>
        <strain evidence="2 3">TC 32-1</strain>
    </source>
</reference>
<dbReference type="EMBL" id="KI925459">
    <property type="protein sequence ID" value="ETW81113.1"/>
    <property type="molecule type" value="Genomic_DNA"/>
</dbReference>
<accession>W4K5K9</accession>
<feature type="compositionally biased region" description="Basic and acidic residues" evidence="1">
    <location>
        <begin position="57"/>
        <end position="72"/>
    </location>
</feature>
<dbReference type="InParanoid" id="W4K5K9"/>
<proteinExistence type="predicted"/>
<dbReference type="GeneID" id="20665827"/>
<protein>
    <submittedName>
        <fullName evidence="2">Uncharacterized protein</fullName>
    </submittedName>
</protein>
<organism evidence="2 3">
    <name type="scientific">Heterobasidion irregulare (strain TC 32-1)</name>
    <dbReference type="NCBI Taxonomy" id="747525"/>
    <lineage>
        <taxon>Eukaryota</taxon>
        <taxon>Fungi</taxon>
        <taxon>Dikarya</taxon>
        <taxon>Basidiomycota</taxon>
        <taxon>Agaricomycotina</taxon>
        <taxon>Agaricomycetes</taxon>
        <taxon>Russulales</taxon>
        <taxon>Bondarzewiaceae</taxon>
        <taxon>Heterobasidion</taxon>
        <taxon>Heterobasidion annosum species complex</taxon>
    </lineage>
</organism>
<dbReference type="KEGG" id="hir:HETIRDRAFT_102155"/>
<evidence type="ECO:0000313" key="2">
    <source>
        <dbReference type="EMBL" id="ETW81113.1"/>
    </source>
</evidence>
<sequence>MRVGGDALSRSVPSGFGMGWQVPEGRSEGAGGRMAVGDHMATEDQFREAEPFLGDRGGPERRQTHASSRESSRGSVPSRSPPQTRRELASVGLQRFADALVDVVPMHRGRGWSRTSVDATRRSEGPQPPATGRRYTYSVRVRRDGGGGGGTSRNAHRGAGWAVVMQVCQGWTANAIWLQLGMGRDFCPDAH</sequence>
<feature type="compositionally biased region" description="Basic and acidic residues" evidence="1">
    <location>
        <begin position="40"/>
        <end position="50"/>
    </location>
</feature>
<dbReference type="AlphaFoldDB" id="W4K5K9"/>
<name>W4K5K9_HETIT</name>
<gene>
    <name evidence="2" type="ORF">HETIRDRAFT_102155</name>
</gene>
<dbReference type="HOGENOM" id="CLU_1421572_0_0_1"/>
<feature type="region of interest" description="Disordered" evidence="1">
    <location>
        <begin position="111"/>
        <end position="133"/>
    </location>
</feature>
<feature type="compositionally biased region" description="Low complexity" evidence="1">
    <location>
        <begin position="73"/>
        <end position="82"/>
    </location>
</feature>
<dbReference type="Proteomes" id="UP000030671">
    <property type="component" value="Unassembled WGS sequence"/>
</dbReference>
<evidence type="ECO:0000256" key="1">
    <source>
        <dbReference type="SAM" id="MobiDB-lite"/>
    </source>
</evidence>
<dbReference type="RefSeq" id="XP_009547786.1">
    <property type="nucleotide sequence ID" value="XM_009549491.1"/>
</dbReference>
<keyword evidence="3" id="KW-1185">Reference proteome</keyword>
<feature type="region of interest" description="Disordered" evidence="1">
    <location>
        <begin position="1"/>
        <end position="87"/>
    </location>
</feature>